<dbReference type="Gene3D" id="2.60.11.10">
    <property type="entry name" value="Cytochrome c oxidase, subunit Vb"/>
    <property type="match status" value="1"/>
</dbReference>
<dbReference type="GO" id="GO:0006123">
    <property type="term" value="P:mitochondrial electron transport, cytochrome c to oxygen"/>
    <property type="evidence" value="ECO:0007669"/>
    <property type="project" value="InterPro"/>
</dbReference>
<organism evidence="2 3">
    <name type="scientific">Rotaria magnacalcarata</name>
    <dbReference type="NCBI Taxonomy" id="392030"/>
    <lineage>
        <taxon>Eukaryota</taxon>
        <taxon>Metazoa</taxon>
        <taxon>Spiralia</taxon>
        <taxon>Gnathifera</taxon>
        <taxon>Rotifera</taxon>
        <taxon>Eurotatoria</taxon>
        <taxon>Bdelloidea</taxon>
        <taxon>Philodinida</taxon>
        <taxon>Philodinidae</taxon>
        <taxon>Rotaria</taxon>
    </lineage>
</organism>
<feature type="compositionally biased region" description="Polar residues" evidence="1">
    <location>
        <begin position="38"/>
        <end position="55"/>
    </location>
</feature>
<evidence type="ECO:0000256" key="1">
    <source>
        <dbReference type="SAM" id="MobiDB-lite"/>
    </source>
</evidence>
<gene>
    <name evidence="2" type="ORF">GIL414_LOCUS67281</name>
</gene>
<accession>A0A8S3GYP2</accession>
<dbReference type="GO" id="GO:0005740">
    <property type="term" value="C:mitochondrial envelope"/>
    <property type="evidence" value="ECO:0007669"/>
    <property type="project" value="InterPro"/>
</dbReference>
<feature type="compositionally biased region" description="Polar residues" evidence="1">
    <location>
        <begin position="104"/>
        <end position="114"/>
    </location>
</feature>
<evidence type="ECO:0000313" key="2">
    <source>
        <dbReference type="EMBL" id="CAF5174679.1"/>
    </source>
</evidence>
<dbReference type="EMBL" id="CAJOBJ010325634">
    <property type="protein sequence ID" value="CAF5174679.1"/>
    <property type="molecule type" value="Genomic_DNA"/>
</dbReference>
<sequence length="121" mass="13410">MLSASSRCLSLSSIPRANALAIIRQASSHSSKSKETVGVSTPTGSVEDPSQSPMSQRALPPDDGKVRFPNPWDVILNKRRFEYAMKFKGYDDPFDMMPVKRVENSSPENPNLLPSCNDKRL</sequence>
<protein>
    <submittedName>
        <fullName evidence="2">Uncharacterized protein</fullName>
    </submittedName>
</protein>
<name>A0A8S3GYP2_9BILA</name>
<proteinExistence type="predicted"/>
<reference evidence="2" key="1">
    <citation type="submission" date="2021-02" db="EMBL/GenBank/DDBJ databases">
        <authorList>
            <person name="Nowell W R."/>
        </authorList>
    </citation>
    <scope>NUCLEOTIDE SEQUENCE</scope>
</reference>
<dbReference type="Proteomes" id="UP000681720">
    <property type="component" value="Unassembled WGS sequence"/>
</dbReference>
<feature type="non-terminal residue" evidence="2">
    <location>
        <position position="121"/>
    </location>
</feature>
<dbReference type="AlphaFoldDB" id="A0A8S3GYP2"/>
<evidence type="ECO:0000313" key="3">
    <source>
        <dbReference type="Proteomes" id="UP000681720"/>
    </source>
</evidence>
<feature type="region of interest" description="Disordered" evidence="1">
    <location>
        <begin position="101"/>
        <end position="121"/>
    </location>
</feature>
<comment type="caution">
    <text evidence="2">The sequence shown here is derived from an EMBL/GenBank/DDBJ whole genome shotgun (WGS) entry which is preliminary data.</text>
</comment>
<dbReference type="InterPro" id="IPR036972">
    <property type="entry name" value="Cyt_c_oxidase_su5b_sf"/>
</dbReference>
<dbReference type="GO" id="GO:0045277">
    <property type="term" value="C:respiratory chain complex IV"/>
    <property type="evidence" value="ECO:0007669"/>
    <property type="project" value="InterPro"/>
</dbReference>
<feature type="region of interest" description="Disordered" evidence="1">
    <location>
        <begin position="24"/>
        <end position="66"/>
    </location>
</feature>